<comment type="caution">
    <text evidence="2">The sequence shown here is derived from an EMBL/GenBank/DDBJ whole genome shotgun (WGS) entry which is preliminary data.</text>
</comment>
<evidence type="ECO:0008006" key="4">
    <source>
        <dbReference type="Google" id="ProtNLM"/>
    </source>
</evidence>
<gene>
    <name evidence="2" type="ORF">PGLA1383_LOCUS55428</name>
</gene>
<keyword evidence="3" id="KW-1185">Reference proteome</keyword>
<dbReference type="SUPFAM" id="SSF55811">
    <property type="entry name" value="Nudix"/>
    <property type="match status" value="1"/>
</dbReference>
<dbReference type="Gene3D" id="3.90.79.10">
    <property type="entry name" value="Nucleoside Triphosphate Pyrophosphohydrolase"/>
    <property type="match status" value="1"/>
</dbReference>
<protein>
    <recommendedName>
        <fullName evidence="4">Nudix hydrolase domain-containing protein</fullName>
    </recommendedName>
</protein>
<reference evidence="2" key="1">
    <citation type="submission" date="2021-02" db="EMBL/GenBank/DDBJ databases">
        <authorList>
            <person name="Dougan E. K."/>
            <person name="Rhodes N."/>
            <person name="Thang M."/>
            <person name="Chan C."/>
        </authorList>
    </citation>
    <scope>NUCLEOTIDE SEQUENCE</scope>
</reference>
<evidence type="ECO:0000256" key="1">
    <source>
        <dbReference type="SAM" id="MobiDB-lite"/>
    </source>
</evidence>
<organism evidence="2 3">
    <name type="scientific">Polarella glacialis</name>
    <name type="common">Dinoflagellate</name>
    <dbReference type="NCBI Taxonomy" id="89957"/>
    <lineage>
        <taxon>Eukaryota</taxon>
        <taxon>Sar</taxon>
        <taxon>Alveolata</taxon>
        <taxon>Dinophyceae</taxon>
        <taxon>Suessiales</taxon>
        <taxon>Suessiaceae</taxon>
        <taxon>Polarella</taxon>
    </lineage>
</organism>
<dbReference type="AlphaFoldDB" id="A0A813HQL5"/>
<name>A0A813HQL5_POLGL</name>
<dbReference type="Proteomes" id="UP000654075">
    <property type="component" value="Unassembled WGS sequence"/>
</dbReference>
<feature type="compositionally biased region" description="Low complexity" evidence="1">
    <location>
        <begin position="138"/>
        <end position="174"/>
    </location>
</feature>
<evidence type="ECO:0000313" key="2">
    <source>
        <dbReference type="EMBL" id="CAE8640610.1"/>
    </source>
</evidence>
<feature type="region of interest" description="Disordered" evidence="1">
    <location>
        <begin position="133"/>
        <end position="182"/>
    </location>
</feature>
<dbReference type="OrthoDB" id="206213at2759"/>
<sequence>MPGHLATVGGMRDKSDLDSRHTTLREVGEETGLLQGIVIQPAKFAEGAKCDWYVMLVQQPLFKQHAESRFECGDIRQALPWLPATATVADCFGHAWVPVGDLQQIDEQQQPLMGGLLNRVWQAVKHLQYLEGLPSNPKTATTRTTRTTTTRRTPTTKQQQTTTTTTTTTTTSNKKQQKQQKS</sequence>
<evidence type="ECO:0000313" key="3">
    <source>
        <dbReference type="Proteomes" id="UP000654075"/>
    </source>
</evidence>
<proteinExistence type="predicted"/>
<dbReference type="EMBL" id="CAJNNV010032647">
    <property type="protein sequence ID" value="CAE8640610.1"/>
    <property type="molecule type" value="Genomic_DNA"/>
</dbReference>
<accession>A0A813HQL5</accession>
<dbReference type="InterPro" id="IPR015797">
    <property type="entry name" value="NUDIX_hydrolase-like_dom_sf"/>
</dbReference>